<organism evidence="1 2">
    <name type="scientific">Racocetra persica</name>
    <dbReference type="NCBI Taxonomy" id="160502"/>
    <lineage>
        <taxon>Eukaryota</taxon>
        <taxon>Fungi</taxon>
        <taxon>Fungi incertae sedis</taxon>
        <taxon>Mucoromycota</taxon>
        <taxon>Glomeromycotina</taxon>
        <taxon>Glomeromycetes</taxon>
        <taxon>Diversisporales</taxon>
        <taxon>Gigasporaceae</taxon>
        <taxon>Racocetra</taxon>
    </lineage>
</organism>
<feature type="non-terminal residue" evidence="1">
    <location>
        <position position="1"/>
    </location>
</feature>
<evidence type="ECO:0000313" key="2">
    <source>
        <dbReference type="Proteomes" id="UP000789920"/>
    </source>
</evidence>
<evidence type="ECO:0000313" key="1">
    <source>
        <dbReference type="EMBL" id="CAG8677082.1"/>
    </source>
</evidence>
<proteinExistence type="predicted"/>
<dbReference type="Proteomes" id="UP000789920">
    <property type="component" value="Unassembled WGS sequence"/>
</dbReference>
<keyword evidence="2" id="KW-1185">Reference proteome</keyword>
<dbReference type="EMBL" id="CAJVQC010016505">
    <property type="protein sequence ID" value="CAG8677082.1"/>
    <property type="molecule type" value="Genomic_DNA"/>
</dbReference>
<name>A0ACA9NUV3_9GLOM</name>
<sequence length="240" mass="26365">KQAVDLNRLEAGSSGAGRRKRDNLNNLGGTISIEELSFDEALYDIRNNLNQSAMDITEFANQFDSIVPSINSKLRDTIATKLNGSDITILNNFISPKLDDPDYGRSAVSQKIDDFLTARIISSVMTAYGAVICNNDVQYQCQQYQCSCNTPIGKNNSIIAGGFGPNNDGRYGGYRDNHIALISKWRNVSDFGDNFFGWAFNNDSCDGYERQNCGNNGGSGGGKNNDKRSTKYLICEAKEC</sequence>
<accession>A0ACA9NUV3</accession>
<comment type="caution">
    <text evidence="1">The sequence shown here is derived from an EMBL/GenBank/DDBJ whole genome shotgun (WGS) entry which is preliminary data.</text>
</comment>
<reference evidence="1" key="1">
    <citation type="submission" date="2021-06" db="EMBL/GenBank/DDBJ databases">
        <authorList>
            <person name="Kallberg Y."/>
            <person name="Tangrot J."/>
            <person name="Rosling A."/>
        </authorList>
    </citation>
    <scope>NUCLEOTIDE SEQUENCE</scope>
    <source>
        <strain evidence="1">MA461A</strain>
    </source>
</reference>
<gene>
    <name evidence="1" type="ORF">RPERSI_LOCUS8938</name>
</gene>
<protein>
    <submittedName>
        <fullName evidence="1">26260_t:CDS:1</fullName>
    </submittedName>
</protein>